<organism evidence="4 5">
    <name type="scientific">Lolium multiflorum</name>
    <name type="common">Italian ryegrass</name>
    <name type="synonym">Lolium perenne subsp. multiflorum</name>
    <dbReference type="NCBI Taxonomy" id="4521"/>
    <lineage>
        <taxon>Eukaryota</taxon>
        <taxon>Viridiplantae</taxon>
        <taxon>Streptophyta</taxon>
        <taxon>Embryophyta</taxon>
        <taxon>Tracheophyta</taxon>
        <taxon>Spermatophyta</taxon>
        <taxon>Magnoliopsida</taxon>
        <taxon>Liliopsida</taxon>
        <taxon>Poales</taxon>
        <taxon>Poaceae</taxon>
        <taxon>BOP clade</taxon>
        <taxon>Pooideae</taxon>
        <taxon>Poodae</taxon>
        <taxon>Poeae</taxon>
        <taxon>Poeae Chloroplast Group 2 (Poeae type)</taxon>
        <taxon>Loliodinae</taxon>
        <taxon>Loliinae</taxon>
        <taxon>Lolium</taxon>
    </lineage>
</organism>
<evidence type="ECO:0000313" key="5">
    <source>
        <dbReference type="Proteomes" id="UP001231189"/>
    </source>
</evidence>
<evidence type="ECO:0000313" key="4">
    <source>
        <dbReference type="EMBL" id="KAK1574713.1"/>
    </source>
</evidence>
<name>A0AAD8PRS1_LOLMU</name>
<dbReference type="EMBL" id="JAUUTY010000833">
    <property type="protein sequence ID" value="KAK1574713.1"/>
    <property type="molecule type" value="Genomic_DNA"/>
</dbReference>
<keyword evidence="5" id="KW-1185">Reference proteome</keyword>
<dbReference type="AlphaFoldDB" id="A0AAD8PRS1"/>
<reference evidence="4" key="1">
    <citation type="submission" date="2023-07" db="EMBL/GenBank/DDBJ databases">
        <title>A chromosome-level genome assembly of Lolium multiflorum.</title>
        <authorList>
            <person name="Chen Y."/>
            <person name="Copetti D."/>
            <person name="Kolliker R."/>
            <person name="Studer B."/>
        </authorList>
    </citation>
    <scope>NUCLEOTIDE SEQUENCE</scope>
    <source>
        <strain evidence="4">02402/16</strain>
        <tissue evidence="4">Leaf</tissue>
    </source>
</reference>
<feature type="signal peptide" evidence="3">
    <location>
        <begin position="1"/>
        <end position="19"/>
    </location>
</feature>
<evidence type="ECO:0000256" key="3">
    <source>
        <dbReference type="SAM" id="SignalP"/>
    </source>
</evidence>
<feature type="region of interest" description="Disordered" evidence="2">
    <location>
        <begin position="39"/>
        <end position="58"/>
    </location>
</feature>
<dbReference type="InterPro" id="IPR019734">
    <property type="entry name" value="TPR_rpt"/>
</dbReference>
<dbReference type="Proteomes" id="UP001231189">
    <property type="component" value="Unassembled WGS sequence"/>
</dbReference>
<accession>A0AAD8PRS1</accession>
<feature type="chain" id="PRO_5042021970" evidence="3">
    <location>
        <begin position="20"/>
        <end position="289"/>
    </location>
</feature>
<proteinExistence type="predicted"/>
<evidence type="ECO:0000256" key="2">
    <source>
        <dbReference type="SAM" id="MobiDB-lite"/>
    </source>
</evidence>
<evidence type="ECO:0000256" key="1">
    <source>
        <dbReference type="PROSITE-ProRule" id="PRU00339"/>
    </source>
</evidence>
<sequence length="289" mass="31741">MSCWIRFLMGLHGSGLLLRSDGSGLLILGWTSSFMINSNRPPDGPHASSPSVGHPGLPDLGTVDGTPMKYTHNRLGWTADGVAMEVVVAAERIFWAVVFPSRGGVLRSFTARRPSSQSMWICGSVVLVGPRPDLEWRRIRSLNKKVEVMLATSATTTAFQRVGSSDPTIGDFPAATGLAPFQGLKRSSGSHAPPTATVHRPRRDLEEGFLCIFHVLLGLSDYQGAADAFMEALRLDPESDEIKRALGEAMESKRSSIRSEDMVNSLMTPRKPMMSEHADRESGWRHWWI</sequence>
<keyword evidence="3" id="KW-0732">Signal</keyword>
<comment type="caution">
    <text evidence="4">The sequence shown here is derived from an EMBL/GenBank/DDBJ whole genome shotgun (WGS) entry which is preliminary data.</text>
</comment>
<feature type="repeat" description="TPR" evidence="1">
    <location>
        <begin position="206"/>
        <end position="239"/>
    </location>
</feature>
<protein>
    <submittedName>
        <fullName evidence="4">Uncharacterized protein</fullName>
    </submittedName>
</protein>
<gene>
    <name evidence="4" type="ORF">QYE76_008214</name>
</gene>
<keyword evidence="1" id="KW-0802">TPR repeat</keyword>
<dbReference type="PROSITE" id="PS50005">
    <property type="entry name" value="TPR"/>
    <property type="match status" value="1"/>
</dbReference>